<keyword evidence="3 9" id="KW-0813">Transport</keyword>
<dbReference type="PIRSF" id="PIRSF000022">
    <property type="entry name" value="Bc1_14K"/>
    <property type="match status" value="1"/>
</dbReference>
<dbReference type="PANTHER" id="PTHR12022">
    <property type="entry name" value="UBIQUINOL-CYTOCHROME C REDUCTASE COMPLEX 14 KD PROTEIN"/>
    <property type="match status" value="1"/>
</dbReference>
<dbReference type="Pfam" id="PF02271">
    <property type="entry name" value="UCR_14kD"/>
    <property type="match status" value="1"/>
</dbReference>
<dbReference type="Gene3D" id="1.10.1090.10">
    <property type="entry name" value="Cytochrome b-c1 complex subunit 7"/>
    <property type="match status" value="1"/>
</dbReference>
<proteinExistence type="inferred from homology"/>
<gene>
    <name evidence="10" type="ORF">DAEQUDRAFT_731390</name>
</gene>
<evidence type="ECO:0000256" key="1">
    <source>
        <dbReference type="ARBA" id="ARBA00004443"/>
    </source>
</evidence>
<keyword evidence="6 9" id="KW-0249">Electron transport</keyword>
<sequence>MVLSGPLGSSLAPAILKSRGIYRWFKPLADWYVDLQGYRKVGYKYDDLILEERDDVQRALARLTPREAYDRQYRLKRASQCSVLHDVLPKDQWTKPQEDVRYLTPHVEDVEKEALERSAWDNMVVSRK</sequence>
<keyword evidence="11" id="KW-1185">Reference proteome</keyword>
<dbReference type="GO" id="GO:0045275">
    <property type="term" value="C:respiratory chain complex III"/>
    <property type="evidence" value="ECO:0007669"/>
    <property type="project" value="InterPro"/>
</dbReference>
<dbReference type="InterPro" id="IPR003197">
    <property type="entry name" value="QCR7"/>
</dbReference>
<dbReference type="GO" id="GO:0005743">
    <property type="term" value="C:mitochondrial inner membrane"/>
    <property type="evidence" value="ECO:0007669"/>
    <property type="project" value="UniProtKB-SubCell"/>
</dbReference>
<keyword evidence="8 9" id="KW-0472">Membrane</keyword>
<dbReference type="FunFam" id="1.10.1090.10:FF:000001">
    <property type="entry name" value="Cytochrome b-c1 complex subunit 7"/>
    <property type="match status" value="1"/>
</dbReference>
<evidence type="ECO:0000256" key="5">
    <source>
        <dbReference type="ARBA" id="ARBA00022792"/>
    </source>
</evidence>
<dbReference type="OrthoDB" id="425749at2759"/>
<comment type="function">
    <text evidence="9">Component of the ubiquinol-cytochrome c oxidoreductase, a multisubunit transmembrane complex that is part of the mitochondrial electron transport chain which drives oxidative phosphorylation.</text>
</comment>
<dbReference type="PANTHER" id="PTHR12022:SF0">
    <property type="entry name" value="CYTOCHROME B-C1 COMPLEX SUBUNIT 7"/>
    <property type="match status" value="1"/>
</dbReference>
<accession>A0A165MB96</accession>
<comment type="subcellular location">
    <subcellularLocation>
        <location evidence="1">Mitochondrion inner membrane</location>
        <topology evidence="1">Peripheral membrane protein</topology>
        <orientation evidence="1">Matrix side</orientation>
    </subcellularLocation>
</comment>
<dbReference type="SUPFAM" id="SSF81524">
    <property type="entry name" value="14 kDa protein of cytochrome bc1 complex (Ubiquinol-cytochrome c reductase)"/>
    <property type="match status" value="1"/>
</dbReference>
<keyword evidence="4 9" id="KW-0679">Respiratory chain</keyword>
<evidence type="ECO:0000256" key="8">
    <source>
        <dbReference type="ARBA" id="ARBA00023136"/>
    </source>
</evidence>
<dbReference type="AlphaFoldDB" id="A0A165MB96"/>
<reference evidence="10 11" key="1">
    <citation type="journal article" date="2016" name="Mol. Biol. Evol.">
        <title>Comparative Genomics of Early-Diverging Mushroom-Forming Fungi Provides Insights into the Origins of Lignocellulose Decay Capabilities.</title>
        <authorList>
            <person name="Nagy L.G."/>
            <person name="Riley R."/>
            <person name="Tritt A."/>
            <person name="Adam C."/>
            <person name="Daum C."/>
            <person name="Floudas D."/>
            <person name="Sun H."/>
            <person name="Yadav J.S."/>
            <person name="Pangilinan J."/>
            <person name="Larsson K.H."/>
            <person name="Matsuura K."/>
            <person name="Barry K."/>
            <person name="Labutti K."/>
            <person name="Kuo R."/>
            <person name="Ohm R.A."/>
            <person name="Bhattacharya S.S."/>
            <person name="Shirouzu T."/>
            <person name="Yoshinaga Y."/>
            <person name="Martin F.M."/>
            <person name="Grigoriev I.V."/>
            <person name="Hibbett D.S."/>
        </authorList>
    </citation>
    <scope>NUCLEOTIDE SEQUENCE [LARGE SCALE GENOMIC DNA]</scope>
    <source>
        <strain evidence="10 11">L-15889</strain>
    </source>
</reference>
<protein>
    <recommendedName>
        <fullName evidence="9">Cytochrome b-c1 complex subunit 7</fullName>
    </recommendedName>
</protein>
<evidence type="ECO:0000256" key="6">
    <source>
        <dbReference type="ARBA" id="ARBA00022982"/>
    </source>
</evidence>
<evidence type="ECO:0000256" key="3">
    <source>
        <dbReference type="ARBA" id="ARBA00022448"/>
    </source>
</evidence>
<dbReference type="STRING" id="1314783.A0A165MB96"/>
<dbReference type="EMBL" id="KV429105">
    <property type="protein sequence ID" value="KZT65456.1"/>
    <property type="molecule type" value="Genomic_DNA"/>
</dbReference>
<evidence type="ECO:0000256" key="7">
    <source>
        <dbReference type="ARBA" id="ARBA00023128"/>
    </source>
</evidence>
<evidence type="ECO:0000256" key="4">
    <source>
        <dbReference type="ARBA" id="ARBA00022660"/>
    </source>
</evidence>
<evidence type="ECO:0000313" key="10">
    <source>
        <dbReference type="EMBL" id="KZT65456.1"/>
    </source>
</evidence>
<name>A0A165MB96_9APHY</name>
<keyword evidence="7 9" id="KW-0496">Mitochondrion</keyword>
<organism evidence="10 11">
    <name type="scientific">Daedalea quercina L-15889</name>
    <dbReference type="NCBI Taxonomy" id="1314783"/>
    <lineage>
        <taxon>Eukaryota</taxon>
        <taxon>Fungi</taxon>
        <taxon>Dikarya</taxon>
        <taxon>Basidiomycota</taxon>
        <taxon>Agaricomycotina</taxon>
        <taxon>Agaricomycetes</taxon>
        <taxon>Polyporales</taxon>
        <taxon>Fomitopsis</taxon>
    </lineage>
</organism>
<dbReference type="Proteomes" id="UP000076727">
    <property type="component" value="Unassembled WGS sequence"/>
</dbReference>
<keyword evidence="5 9" id="KW-0999">Mitochondrion inner membrane</keyword>
<dbReference type="GO" id="GO:0006122">
    <property type="term" value="P:mitochondrial electron transport, ubiquinol to cytochrome c"/>
    <property type="evidence" value="ECO:0007669"/>
    <property type="project" value="InterPro"/>
</dbReference>
<comment type="similarity">
    <text evidence="2 9">Belongs to the UQCRB/QCR7 family.</text>
</comment>
<evidence type="ECO:0000313" key="11">
    <source>
        <dbReference type="Proteomes" id="UP000076727"/>
    </source>
</evidence>
<dbReference type="InterPro" id="IPR036544">
    <property type="entry name" value="QCR7_sf"/>
</dbReference>
<evidence type="ECO:0000256" key="2">
    <source>
        <dbReference type="ARBA" id="ARBA00008554"/>
    </source>
</evidence>
<evidence type="ECO:0000256" key="9">
    <source>
        <dbReference type="PIRNR" id="PIRNR000022"/>
    </source>
</evidence>